<dbReference type="AlphaFoldDB" id="A0A6C0D6M8"/>
<sequence length="278" mass="31304">MLRIDDDDDETVNTPTDNILANAFTERDPAIDNTNPISERRPPLEELENDNGDTNVEVEDTATEDMSWINPETTKNLIDIAVDILKQTIDNETQTMTSLVGIAVDILTKTIEARKDDKGYGFKGFRLPTLEYTLPKASVRFKDIIISTKHVNYYDSKGSPVTPPESSESDEQSPESNTKIISTIVPVYDGMNNVKITAYTIKDNENGDNEILDKLGLGDFNLEELKGENKTEKIQEIIKKLQKKYKIDNAQEESIKEYLGKLGEEIDNLKAVVLEKNE</sequence>
<dbReference type="EMBL" id="MN739540">
    <property type="protein sequence ID" value="QHT12012.1"/>
    <property type="molecule type" value="Genomic_DNA"/>
</dbReference>
<organism evidence="2">
    <name type="scientific">viral metagenome</name>
    <dbReference type="NCBI Taxonomy" id="1070528"/>
    <lineage>
        <taxon>unclassified sequences</taxon>
        <taxon>metagenomes</taxon>
        <taxon>organismal metagenomes</taxon>
    </lineage>
</organism>
<name>A0A6C0D6M8_9ZZZZ</name>
<proteinExistence type="predicted"/>
<accession>A0A6C0D6M8</accession>
<evidence type="ECO:0000256" key="1">
    <source>
        <dbReference type="SAM" id="MobiDB-lite"/>
    </source>
</evidence>
<reference evidence="2" key="1">
    <citation type="journal article" date="2020" name="Nature">
        <title>Giant virus diversity and host interactions through global metagenomics.</title>
        <authorList>
            <person name="Schulz F."/>
            <person name="Roux S."/>
            <person name="Paez-Espino D."/>
            <person name="Jungbluth S."/>
            <person name="Walsh D.A."/>
            <person name="Denef V.J."/>
            <person name="McMahon K.D."/>
            <person name="Konstantinidis K.T."/>
            <person name="Eloe-Fadrosh E.A."/>
            <person name="Kyrpides N.C."/>
            <person name="Woyke T."/>
        </authorList>
    </citation>
    <scope>NUCLEOTIDE SEQUENCE</scope>
    <source>
        <strain evidence="2">GVMAG-M-3300023174-124</strain>
    </source>
</reference>
<feature type="compositionally biased region" description="Acidic residues" evidence="1">
    <location>
        <begin position="45"/>
        <end position="55"/>
    </location>
</feature>
<protein>
    <submittedName>
        <fullName evidence="2">Uncharacterized protein</fullName>
    </submittedName>
</protein>
<feature type="region of interest" description="Disordered" evidence="1">
    <location>
        <begin position="155"/>
        <end position="177"/>
    </location>
</feature>
<evidence type="ECO:0000313" key="2">
    <source>
        <dbReference type="EMBL" id="QHT12012.1"/>
    </source>
</evidence>
<feature type="region of interest" description="Disordered" evidence="1">
    <location>
        <begin position="24"/>
        <end position="55"/>
    </location>
</feature>